<evidence type="ECO:0000256" key="2">
    <source>
        <dbReference type="ARBA" id="ARBA00022741"/>
    </source>
</evidence>
<dbReference type="NCBIfam" id="NF009487">
    <property type="entry name" value="PRK12849.1"/>
    <property type="match status" value="1"/>
</dbReference>
<dbReference type="PRINTS" id="PR00298">
    <property type="entry name" value="CHAPERONIN60"/>
</dbReference>
<dbReference type="GO" id="GO:0042026">
    <property type="term" value="P:protein refolding"/>
    <property type="evidence" value="ECO:0007669"/>
    <property type="project" value="UniProtKB-UniRule"/>
</dbReference>
<dbReference type="CDD" id="cd03344">
    <property type="entry name" value="GroEL"/>
    <property type="match status" value="1"/>
</dbReference>
<dbReference type="InterPro" id="IPR027413">
    <property type="entry name" value="GROEL-like_equatorial_sf"/>
</dbReference>
<evidence type="ECO:0000313" key="10">
    <source>
        <dbReference type="Proteomes" id="UP000295711"/>
    </source>
</evidence>
<dbReference type="Gene3D" id="3.50.7.10">
    <property type="entry name" value="GroEL"/>
    <property type="match status" value="1"/>
</dbReference>
<dbReference type="NCBIfam" id="TIGR02348">
    <property type="entry name" value="GroEL"/>
    <property type="match status" value="1"/>
</dbReference>
<keyword evidence="6" id="KW-0963">Cytoplasm</keyword>
<proteinExistence type="inferred from homology"/>
<protein>
    <recommendedName>
        <fullName evidence="6">Chaperonin GroEL</fullName>
        <ecNumber evidence="6">5.6.1.7</ecNumber>
    </recommendedName>
    <alternativeName>
        <fullName evidence="6">60 kDa chaperonin</fullName>
    </alternativeName>
    <alternativeName>
        <fullName evidence="6">Chaperonin-60</fullName>
        <shortName evidence="6">Cpn60</shortName>
    </alternativeName>
</protein>
<dbReference type="HAMAP" id="MF_00600">
    <property type="entry name" value="CH60"/>
    <property type="match status" value="1"/>
</dbReference>
<dbReference type="InterPro" id="IPR027410">
    <property type="entry name" value="TCP-1-like_intermed_sf"/>
</dbReference>
<evidence type="ECO:0000256" key="8">
    <source>
        <dbReference type="RuleBase" id="RU000419"/>
    </source>
</evidence>
<comment type="subunit">
    <text evidence="6 8">Forms a cylinder of 14 subunits composed of two heptameric rings stacked back-to-back. Interacts with the co-chaperonin GroES.</text>
</comment>
<dbReference type="SUPFAM" id="SSF48592">
    <property type="entry name" value="GroEL equatorial domain-like"/>
    <property type="match status" value="1"/>
</dbReference>
<dbReference type="Gene3D" id="1.10.560.10">
    <property type="entry name" value="GroEL-like equatorial domain"/>
    <property type="match status" value="1"/>
</dbReference>
<comment type="subcellular location">
    <subcellularLocation>
        <location evidence="6">Cytoplasm</location>
    </subcellularLocation>
</comment>
<dbReference type="NCBIfam" id="NF009489">
    <property type="entry name" value="PRK12851.1"/>
    <property type="match status" value="1"/>
</dbReference>
<dbReference type="InterPro" id="IPR002423">
    <property type="entry name" value="Cpn60/GroEL/TCP-1"/>
</dbReference>
<dbReference type="NCBIfam" id="NF009488">
    <property type="entry name" value="PRK12850.1"/>
    <property type="match status" value="1"/>
</dbReference>
<dbReference type="InterPro" id="IPR027409">
    <property type="entry name" value="GroEL-like_apical_dom_sf"/>
</dbReference>
<comment type="function">
    <text evidence="6 8">Together with its co-chaperonin GroES, plays an essential role in assisting protein folding. The GroEL-GroES system forms a nano-cage that allows encapsulation of the non-native substrate proteins and provides a physical environment optimized to promote and accelerate protein folding.</text>
</comment>
<dbReference type="EC" id="5.6.1.7" evidence="6"/>
<evidence type="ECO:0000256" key="6">
    <source>
        <dbReference type="HAMAP-Rule" id="MF_00600"/>
    </source>
</evidence>
<reference evidence="9 10" key="1">
    <citation type="submission" date="2019-03" db="EMBL/GenBank/DDBJ databases">
        <title>Genomic Encyclopedia of Type Strains, Phase IV (KMG-IV): sequencing the most valuable type-strain genomes for metagenomic binning, comparative biology and taxonomic classification.</title>
        <authorList>
            <person name="Goeker M."/>
        </authorList>
    </citation>
    <scope>NUCLEOTIDE SEQUENCE [LARGE SCALE GENOMIC DNA]</scope>
    <source>
        <strain evidence="9 10">DSM 28559</strain>
    </source>
</reference>
<dbReference type="GO" id="GO:0016853">
    <property type="term" value="F:isomerase activity"/>
    <property type="evidence" value="ECO:0007669"/>
    <property type="project" value="UniProtKB-KW"/>
</dbReference>
<dbReference type="Proteomes" id="UP000295711">
    <property type="component" value="Unassembled WGS sequence"/>
</dbReference>
<feature type="binding site" evidence="6">
    <location>
        <position position="413"/>
    </location>
    <ligand>
        <name>ATP</name>
        <dbReference type="ChEBI" id="CHEBI:30616"/>
    </ligand>
</feature>
<dbReference type="SUPFAM" id="SSF52029">
    <property type="entry name" value="GroEL apical domain-like"/>
    <property type="match status" value="1"/>
</dbReference>
<comment type="caution">
    <text evidence="6">Lacks conserved residue(s) required for the propagation of feature annotation.</text>
</comment>
<keyword evidence="4 6" id="KW-0143">Chaperone</keyword>
<keyword evidence="5 6" id="KW-0413">Isomerase</keyword>
<evidence type="ECO:0000256" key="3">
    <source>
        <dbReference type="ARBA" id="ARBA00022840"/>
    </source>
</evidence>
<keyword evidence="10" id="KW-1185">Reference proteome</keyword>
<gene>
    <name evidence="6" type="primary">groEL</name>
    <name evidence="6" type="synonym">groL</name>
    <name evidence="9" type="ORF">EV212_10595</name>
</gene>
<dbReference type="GO" id="GO:0051082">
    <property type="term" value="F:unfolded protein binding"/>
    <property type="evidence" value="ECO:0007669"/>
    <property type="project" value="UniProtKB-UniRule"/>
</dbReference>
<evidence type="ECO:0000256" key="5">
    <source>
        <dbReference type="ARBA" id="ARBA00023235"/>
    </source>
</evidence>
<dbReference type="Gene3D" id="3.30.260.10">
    <property type="entry name" value="TCP-1-like chaperonin intermediate domain"/>
    <property type="match status" value="1"/>
</dbReference>
<accession>A0A4R2LA90</accession>
<dbReference type="PANTHER" id="PTHR45633">
    <property type="entry name" value="60 KDA HEAT SHOCK PROTEIN, MITOCHONDRIAL"/>
    <property type="match status" value="1"/>
</dbReference>
<dbReference type="OrthoDB" id="9766614at2"/>
<dbReference type="GO" id="GO:0005524">
    <property type="term" value="F:ATP binding"/>
    <property type="evidence" value="ECO:0007669"/>
    <property type="project" value="UniProtKB-UniRule"/>
</dbReference>
<evidence type="ECO:0000256" key="7">
    <source>
        <dbReference type="RuleBase" id="RU000418"/>
    </source>
</evidence>
<dbReference type="AlphaFoldDB" id="A0A4R2LA90"/>
<feature type="binding site" evidence="6">
    <location>
        <position position="494"/>
    </location>
    <ligand>
        <name>ATP</name>
        <dbReference type="ChEBI" id="CHEBI:30616"/>
    </ligand>
</feature>
<evidence type="ECO:0000256" key="1">
    <source>
        <dbReference type="ARBA" id="ARBA00006607"/>
    </source>
</evidence>
<feature type="binding site" evidence="6">
    <location>
        <begin position="478"/>
        <end position="480"/>
    </location>
    <ligand>
        <name>ATP</name>
        <dbReference type="ChEBI" id="CHEBI:30616"/>
    </ligand>
</feature>
<dbReference type="RefSeq" id="WP_132090951.1">
    <property type="nucleotide sequence ID" value="NZ_JANKAQ010000007.1"/>
</dbReference>
<dbReference type="GO" id="GO:0140662">
    <property type="term" value="F:ATP-dependent protein folding chaperone"/>
    <property type="evidence" value="ECO:0007669"/>
    <property type="project" value="InterPro"/>
</dbReference>
<dbReference type="FunFam" id="3.50.7.10:FF:000001">
    <property type="entry name" value="60 kDa chaperonin"/>
    <property type="match status" value="1"/>
</dbReference>
<dbReference type="InterPro" id="IPR018370">
    <property type="entry name" value="Chaperonin_Cpn60_CS"/>
</dbReference>
<dbReference type="NCBIfam" id="NF000592">
    <property type="entry name" value="PRK00013.1"/>
    <property type="match status" value="1"/>
</dbReference>
<feature type="binding site" evidence="6">
    <location>
        <begin position="86"/>
        <end position="90"/>
    </location>
    <ligand>
        <name>ATP</name>
        <dbReference type="ChEBI" id="CHEBI:30616"/>
    </ligand>
</feature>
<evidence type="ECO:0000256" key="4">
    <source>
        <dbReference type="ARBA" id="ARBA00023186"/>
    </source>
</evidence>
<dbReference type="SUPFAM" id="SSF54849">
    <property type="entry name" value="GroEL-intermediate domain like"/>
    <property type="match status" value="1"/>
</dbReference>
<comment type="caution">
    <text evidence="9">The sequence shown here is derived from an EMBL/GenBank/DDBJ whole genome shotgun (WGS) entry which is preliminary data.</text>
</comment>
<sequence>MAKEIKYGAEARKALEAGVNQLADTVRVTLGPKGRNVVLDKSFGTPLITNDGVTIAKDIELDDAFENMGAQIVKEVATKTNDVAGDGTTTATVLAQAMINEGMKNLAAGANPIILRKGMQKATDCAVEAIKDMSSTINGKNQIAKVAAISAGDEHVGEMVAEAMEKVSTNGVITIEESKTMQTELELVEGMQFDRGYLSAYMATDMDKMIAELDNPYILITDKKISNIQEILPVLEQIVQTGSKLVIIAEDVEGEALATLVVNKLKGVFSVVAVKAPGFGDRRKAMLQDIAILTGGTVISEELGYELKDATMDMLGRAKSVKVEKENTIIVDGMGDPEAIKSRCSQIQTQANETTSEFDKEKLLERLAKLSGGVGVIKVGAATETEMKEKKLRMEDALAATRAAVEEGIICGGGSAYIHASKKVAELAANLSGDEKTGANVVLKALEAPLFHIAANAGLEGAVIINKVRESEQGVGFDALKEEYVDMIDAGIIDPAKVTRSALQNATSVASTLLTTESVVAEIKSDNPMPAMPQGGMGMM</sequence>
<evidence type="ECO:0000313" key="9">
    <source>
        <dbReference type="EMBL" id="TCO84828.1"/>
    </source>
</evidence>
<feature type="binding site" evidence="6">
    <location>
        <begin position="29"/>
        <end position="32"/>
    </location>
    <ligand>
        <name>ATP</name>
        <dbReference type="ChEBI" id="CHEBI:30616"/>
    </ligand>
</feature>
<organism evidence="9 10">
    <name type="scientific">Frisingicoccus caecimuris</name>
    <dbReference type="NCBI Taxonomy" id="1796636"/>
    <lineage>
        <taxon>Bacteria</taxon>
        <taxon>Bacillati</taxon>
        <taxon>Bacillota</taxon>
        <taxon>Clostridia</taxon>
        <taxon>Lachnospirales</taxon>
        <taxon>Lachnospiraceae</taxon>
        <taxon>Frisingicoccus</taxon>
    </lineage>
</organism>
<comment type="similarity">
    <text evidence="1 6 7">Belongs to the chaperonin (HSP60) family.</text>
</comment>
<keyword evidence="3 6" id="KW-0067">ATP-binding</keyword>
<dbReference type="GO" id="GO:0005737">
    <property type="term" value="C:cytoplasm"/>
    <property type="evidence" value="ECO:0007669"/>
    <property type="project" value="UniProtKB-SubCell"/>
</dbReference>
<dbReference type="Pfam" id="PF00118">
    <property type="entry name" value="Cpn60_TCP1"/>
    <property type="match status" value="1"/>
</dbReference>
<dbReference type="InterPro" id="IPR001844">
    <property type="entry name" value="Cpn60/GroEL"/>
</dbReference>
<name>A0A4R2LA90_9FIRM</name>
<dbReference type="PROSITE" id="PS00296">
    <property type="entry name" value="CHAPERONINS_CPN60"/>
    <property type="match status" value="1"/>
</dbReference>
<dbReference type="EMBL" id="SLXA01000005">
    <property type="protein sequence ID" value="TCO84828.1"/>
    <property type="molecule type" value="Genomic_DNA"/>
</dbReference>
<keyword evidence="2 6" id="KW-0547">Nucleotide-binding</keyword>